<gene>
    <name evidence="2" type="ORF">ACFFX0_32605</name>
</gene>
<name>A0ABV5G9P6_9MICC</name>
<keyword evidence="3" id="KW-1185">Reference proteome</keyword>
<sequence length="50" mass="5073">MRPGTWWSPPPETYLTPPSPTSPPISHSGGRAAAGCSSGPAPWPCSPSAV</sequence>
<feature type="compositionally biased region" description="Low complexity" evidence="1">
    <location>
        <begin position="24"/>
        <end position="40"/>
    </location>
</feature>
<feature type="region of interest" description="Disordered" evidence="1">
    <location>
        <begin position="1"/>
        <end position="50"/>
    </location>
</feature>
<reference evidence="2 3" key="1">
    <citation type="submission" date="2024-09" db="EMBL/GenBank/DDBJ databases">
        <authorList>
            <person name="Sun Q."/>
            <person name="Mori K."/>
        </authorList>
    </citation>
    <scope>NUCLEOTIDE SEQUENCE [LARGE SCALE GENOMIC DNA]</scope>
    <source>
        <strain evidence="2 3">CCM 7609</strain>
    </source>
</reference>
<feature type="compositionally biased region" description="Pro residues" evidence="1">
    <location>
        <begin position="41"/>
        <end position="50"/>
    </location>
</feature>
<proteinExistence type="predicted"/>
<evidence type="ECO:0000313" key="3">
    <source>
        <dbReference type="Proteomes" id="UP001589575"/>
    </source>
</evidence>
<evidence type="ECO:0000313" key="2">
    <source>
        <dbReference type="EMBL" id="MFB9075652.1"/>
    </source>
</evidence>
<dbReference type="Proteomes" id="UP001589575">
    <property type="component" value="Unassembled WGS sequence"/>
</dbReference>
<evidence type="ECO:0000256" key="1">
    <source>
        <dbReference type="SAM" id="MobiDB-lite"/>
    </source>
</evidence>
<organism evidence="2 3">
    <name type="scientific">Citricoccus parietis</name>
    <dbReference type="NCBI Taxonomy" id="592307"/>
    <lineage>
        <taxon>Bacteria</taxon>
        <taxon>Bacillati</taxon>
        <taxon>Actinomycetota</taxon>
        <taxon>Actinomycetes</taxon>
        <taxon>Micrococcales</taxon>
        <taxon>Micrococcaceae</taxon>
        <taxon>Citricoccus</taxon>
    </lineage>
</organism>
<accession>A0ABV5G9P6</accession>
<protein>
    <submittedName>
        <fullName evidence="2">Uncharacterized protein</fullName>
    </submittedName>
</protein>
<feature type="compositionally biased region" description="Pro residues" evidence="1">
    <location>
        <begin position="8"/>
        <end position="23"/>
    </location>
</feature>
<comment type="caution">
    <text evidence="2">The sequence shown here is derived from an EMBL/GenBank/DDBJ whole genome shotgun (WGS) entry which is preliminary data.</text>
</comment>
<dbReference type="EMBL" id="JBHMFI010000023">
    <property type="protein sequence ID" value="MFB9075652.1"/>
    <property type="molecule type" value="Genomic_DNA"/>
</dbReference>